<accession>A0A7M7LW79</accession>
<evidence type="ECO:0000256" key="2">
    <source>
        <dbReference type="ARBA" id="ARBA00006991"/>
    </source>
</evidence>
<sequence length="703" mass="79099">MEPPVGRACRQSKRSAAIRSKYREESDQDTAPTVMKKDAKMSQLKCDVCSQGFLRERALLNHKQTHVSGAFSERYSKTLTSLGREGSVVSVQRYLTLDIAMALKLRGSKSNKSRKPSGSGGVSKEMAIQSWSKELNSKQMKGTERRPRVSKSKKVDRILSSQTRSDKKERKGVNETPKPTDILSVHGVGWECRSSKNPAKSSAINISVSDQDEEKPRTVLEMVTDAWNILDTDTSDVPQPKKLNLKAEAKEISLCVNVTTRDKSLQGSTLETEQGLGEGIQANRKERSIKLDSLKTSAVTAMHDEVIELVSSLKTRGMEEKLMSVSSDESESGKSDTDSDWNDESKETISGEKDQSTERKNRRAKRNTFCEICQKDFQNLPRHLFTHYGERSHKCKVCGKAFFEARVLDKHETTHTKKFKCGVCGEMFSKLRVARRHAKIHLPSKPYSCEICKQAFRTRSDVRNHLKIHSSRRFVCDICGQGKHSLNALNSHKRKHTGEKPYVCEICGKSFRYSSGLHVHNFSHTSGKPYSCPICRETFAHNYLRKRHLLTHKTDAVVSEKDSQGDVSLEADVQQNKKLIIQQLSPNSQDVATISQLGNMEQTLFLEEPLMQETNADQATCNPETDLPGPQSSFQNDQQTFANKARNINKVLGPDAFKQNLINGRGRRQTPVDSLVLPLCDGTYKSLKDLQRQGIESDDLPRH</sequence>
<evidence type="ECO:0000256" key="11">
    <source>
        <dbReference type="SAM" id="MobiDB-lite"/>
    </source>
</evidence>
<evidence type="ECO:0000256" key="7">
    <source>
        <dbReference type="ARBA" id="ARBA00023015"/>
    </source>
</evidence>
<comment type="subcellular location">
    <subcellularLocation>
        <location evidence="1">Nucleus</location>
    </subcellularLocation>
</comment>
<evidence type="ECO:0000313" key="14">
    <source>
        <dbReference type="Proteomes" id="UP000007110"/>
    </source>
</evidence>
<evidence type="ECO:0000256" key="9">
    <source>
        <dbReference type="ARBA" id="ARBA00023242"/>
    </source>
</evidence>
<evidence type="ECO:0000256" key="10">
    <source>
        <dbReference type="PROSITE-ProRule" id="PRU00042"/>
    </source>
</evidence>
<dbReference type="Gene3D" id="3.30.160.60">
    <property type="entry name" value="Classic Zinc Finger"/>
    <property type="match status" value="6"/>
</dbReference>
<protein>
    <recommendedName>
        <fullName evidence="12">C2H2-type domain-containing protein</fullName>
    </recommendedName>
</protein>
<dbReference type="GO" id="GO:0043565">
    <property type="term" value="F:sequence-specific DNA binding"/>
    <property type="evidence" value="ECO:0000318"/>
    <property type="project" value="GO_Central"/>
</dbReference>
<keyword evidence="4" id="KW-0677">Repeat</keyword>
<dbReference type="GO" id="GO:0005634">
    <property type="term" value="C:nucleus"/>
    <property type="evidence" value="ECO:0000318"/>
    <property type="project" value="GO_Central"/>
</dbReference>
<dbReference type="Pfam" id="PF00096">
    <property type="entry name" value="zf-C2H2"/>
    <property type="match status" value="3"/>
</dbReference>
<feature type="domain" description="C2H2-type" evidence="12">
    <location>
        <begin position="44"/>
        <end position="66"/>
    </location>
</feature>
<evidence type="ECO:0000256" key="5">
    <source>
        <dbReference type="ARBA" id="ARBA00022771"/>
    </source>
</evidence>
<feature type="compositionally biased region" description="Basic and acidic residues" evidence="11">
    <location>
        <begin position="331"/>
        <end position="359"/>
    </location>
</feature>
<evidence type="ECO:0000259" key="12">
    <source>
        <dbReference type="PROSITE" id="PS50157"/>
    </source>
</evidence>
<evidence type="ECO:0000256" key="3">
    <source>
        <dbReference type="ARBA" id="ARBA00022723"/>
    </source>
</evidence>
<name>A0A7M7LW79_STRPU</name>
<dbReference type="PANTHER" id="PTHR14196">
    <property type="entry name" value="ODD-SKIPPED - RELATED"/>
    <property type="match status" value="1"/>
</dbReference>
<feature type="region of interest" description="Disordered" evidence="11">
    <location>
        <begin position="133"/>
        <end position="182"/>
    </location>
</feature>
<dbReference type="FunFam" id="3.30.160.60:FF:000145">
    <property type="entry name" value="Zinc finger protein 574"/>
    <property type="match status" value="1"/>
</dbReference>
<dbReference type="GO" id="GO:0006357">
    <property type="term" value="P:regulation of transcription by RNA polymerase II"/>
    <property type="evidence" value="ECO:0000318"/>
    <property type="project" value="GO_Central"/>
</dbReference>
<dbReference type="GeneID" id="105443458"/>
<dbReference type="GO" id="GO:0000981">
    <property type="term" value="F:DNA-binding transcription factor activity, RNA polymerase II-specific"/>
    <property type="evidence" value="ECO:0000318"/>
    <property type="project" value="GO_Central"/>
</dbReference>
<keyword evidence="6" id="KW-0862">Zinc</keyword>
<evidence type="ECO:0000256" key="4">
    <source>
        <dbReference type="ARBA" id="ARBA00022737"/>
    </source>
</evidence>
<dbReference type="SUPFAM" id="SSF57667">
    <property type="entry name" value="beta-beta-alpha zinc fingers"/>
    <property type="match status" value="3"/>
</dbReference>
<reference evidence="14" key="1">
    <citation type="submission" date="2015-02" db="EMBL/GenBank/DDBJ databases">
        <title>Genome sequencing for Strongylocentrotus purpuratus.</title>
        <authorList>
            <person name="Murali S."/>
            <person name="Liu Y."/>
            <person name="Vee V."/>
            <person name="English A."/>
            <person name="Wang M."/>
            <person name="Skinner E."/>
            <person name="Han Y."/>
            <person name="Muzny D.M."/>
            <person name="Worley K.C."/>
            <person name="Gibbs R.A."/>
        </authorList>
    </citation>
    <scope>NUCLEOTIDE SEQUENCE</scope>
</reference>
<feature type="domain" description="C2H2-type" evidence="12">
    <location>
        <begin position="393"/>
        <end position="420"/>
    </location>
</feature>
<feature type="domain" description="C2H2-type" evidence="12">
    <location>
        <begin position="474"/>
        <end position="501"/>
    </location>
</feature>
<dbReference type="GO" id="GO:0008270">
    <property type="term" value="F:zinc ion binding"/>
    <property type="evidence" value="ECO:0007669"/>
    <property type="project" value="UniProtKB-KW"/>
</dbReference>
<dbReference type="InParanoid" id="A0A7M7LW79"/>
<dbReference type="EnsemblMetazoa" id="XM_011676610">
    <property type="protein sequence ID" value="XP_011674912"/>
    <property type="gene ID" value="LOC105443458"/>
</dbReference>
<dbReference type="InterPro" id="IPR036236">
    <property type="entry name" value="Znf_C2H2_sf"/>
</dbReference>
<dbReference type="KEGG" id="spu:105443458"/>
<dbReference type="PANTHER" id="PTHR14196:SF12">
    <property type="entry name" value="ZINC FINGER PROTEIN 208-LIKE"/>
    <property type="match status" value="1"/>
</dbReference>
<dbReference type="RefSeq" id="XP_011674912.1">
    <property type="nucleotide sequence ID" value="XM_011676610.2"/>
</dbReference>
<keyword evidence="5 10" id="KW-0863">Zinc-finger</keyword>
<evidence type="ECO:0000256" key="8">
    <source>
        <dbReference type="ARBA" id="ARBA00023163"/>
    </source>
</evidence>
<dbReference type="Proteomes" id="UP000007110">
    <property type="component" value="Unassembled WGS sequence"/>
</dbReference>
<dbReference type="FunFam" id="3.30.160.60:FF:000193">
    <property type="entry name" value="Zinc finger protein 300"/>
    <property type="match status" value="1"/>
</dbReference>
<dbReference type="FunFam" id="3.30.160.60:FF:000176">
    <property type="entry name" value="zinc finger protein 70"/>
    <property type="match status" value="1"/>
</dbReference>
<feature type="compositionally biased region" description="Basic and acidic residues" evidence="11">
    <location>
        <begin position="141"/>
        <end position="157"/>
    </location>
</feature>
<feature type="region of interest" description="Disordered" evidence="11">
    <location>
        <begin position="1"/>
        <end position="33"/>
    </location>
</feature>
<feature type="region of interest" description="Disordered" evidence="11">
    <location>
        <begin position="321"/>
        <end position="361"/>
    </location>
</feature>
<feature type="domain" description="C2H2-type" evidence="12">
    <location>
        <begin position="419"/>
        <end position="446"/>
    </location>
</feature>
<evidence type="ECO:0000313" key="13">
    <source>
        <dbReference type="EnsemblMetazoa" id="XP_011674912"/>
    </source>
</evidence>
<feature type="domain" description="C2H2-type" evidence="12">
    <location>
        <begin position="530"/>
        <end position="557"/>
    </location>
</feature>
<keyword evidence="7" id="KW-0805">Transcription regulation</keyword>
<organism evidence="13 14">
    <name type="scientific">Strongylocentrotus purpuratus</name>
    <name type="common">Purple sea urchin</name>
    <dbReference type="NCBI Taxonomy" id="7668"/>
    <lineage>
        <taxon>Eukaryota</taxon>
        <taxon>Metazoa</taxon>
        <taxon>Echinodermata</taxon>
        <taxon>Eleutherozoa</taxon>
        <taxon>Echinozoa</taxon>
        <taxon>Echinoidea</taxon>
        <taxon>Euechinoidea</taxon>
        <taxon>Echinacea</taxon>
        <taxon>Camarodonta</taxon>
        <taxon>Echinidea</taxon>
        <taxon>Strongylocentrotidae</taxon>
        <taxon>Strongylocentrotus</taxon>
    </lineage>
</organism>
<proteinExistence type="inferred from homology"/>
<dbReference type="InterPro" id="IPR050717">
    <property type="entry name" value="C2H2-ZF_Transcription_Reg"/>
</dbReference>
<evidence type="ECO:0000256" key="6">
    <source>
        <dbReference type="ARBA" id="ARBA00022833"/>
    </source>
</evidence>
<keyword evidence="14" id="KW-1185">Reference proteome</keyword>
<evidence type="ECO:0000256" key="1">
    <source>
        <dbReference type="ARBA" id="ARBA00004123"/>
    </source>
</evidence>
<feature type="domain" description="C2H2-type" evidence="12">
    <location>
        <begin position="447"/>
        <end position="474"/>
    </location>
</feature>
<feature type="compositionally biased region" description="Basic and acidic residues" evidence="11">
    <location>
        <begin position="164"/>
        <end position="173"/>
    </location>
</feature>
<keyword evidence="8" id="KW-0804">Transcription</keyword>
<dbReference type="OMA" id="GMEANEN"/>
<dbReference type="SMART" id="SM00355">
    <property type="entry name" value="ZnF_C2H2"/>
    <property type="match status" value="8"/>
</dbReference>
<dbReference type="InterPro" id="IPR013087">
    <property type="entry name" value="Znf_C2H2_type"/>
</dbReference>
<keyword evidence="9" id="KW-0539">Nucleus</keyword>
<dbReference type="FunFam" id="3.30.160.60:FF:003287">
    <property type="entry name" value="Zgc:113343"/>
    <property type="match status" value="2"/>
</dbReference>
<feature type="domain" description="C2H2-type" evidence="12">
    <location>
        <begin position="502"/>
        <end position="529"/>
    </location>
</feature>
<dbReference type="PROSITE" id="PS50157">
    <property type="entry name" value="ZINC_FINGER_C2H2_2"/>
    <property type="match status" value="7"/>
</dbReference>
<dbReference type="AlphaFoldDB" id="A0A7M7LW79"/>
<comment type="similarity">
    <text evidence="2">Belongs to the krueppel C2H2-type zinc-finger protein family.</text>
</comment>
<keyword evidence="3" id="KW-0479">Metal-binding</keyword>
<dbReference type="PROSITE" id="PS00028">
    <property type="entry name" value="ZINC_FINGER_C2H2_1"/>
    <property type="match status" value="6"/>
</dbReference>
<reference evidence="13" key="2">
    <citation type="submission" date="2021-01" db="UniProtKB">
        <authorList>
            <consortium name="EnsemblMetazoa"/>
        </authorList>
    </citation>
    <scope>IDENTIFICATION</scope>
</reference>